<gene>
    <name evidence="5" type="ORF">Aru02nite_40880</name>
</gene>
<keyword evidence="3" id="KW-0034">Amyloid</keyword>
<feature type="domain" description="Chaplin" evidence="4">
    <location>
        <begin position="240"/>
        <end position="280"/>
    </location>
</feature>
<keyword evidence="1" id="KW-0964">Secreted</keyword>
<keyword evidence="2" id="KW-0130">Cell adhesion</keyword>
<comment type="caution">
    <text evidence="5">The sequence shown here is derived from an EMBL/GenBank/DDBJ whole genome shotgun (WGS) entry which is preliminary data.</text>
</comment>
<evidence type="ECO:0000256" key="1">
    <source>
        <dbReference type="ARBA" id="ARBA00022512"/>
    </source>
</evidence>
<dbReference type="EMBL" id="BOMB01000023">
    <property type="protein sequence ID" value="GID13199.1"/>
    <property type="molecule type" value="Genomic_DNA"/>
</dbReference>
<organism evidence="5 6">
    <name type="scientific">Actinocatenispora rupis</name>
    <dbReference type="NCBI Taxonomy" id="519421"/>
    <lineage>
        <taxon>Bacteria</taxon>
        <taxon>Bacillati</taxon>
        <taxon>Actinomycetota</taxon>
        <taxon>Actinomycetes</taxon>
        <taxon>Micromonosporales</taxon>
        <taxon>Micromonosporaceae</taxon>
        <taxon>Actinocatenispora</taxon>
    </lineage>
</organism>
<reference evidence="5" key="1">
    <citation type="submission" date="2021-01" db="EMBL/GenBank/DDBJ databases">
        <title>Whole genome shotgun sequence of Actinocatenispora rupis NBRC 107355.</title>
        <authorList>
            <person name="Komaki H."/>
            <person name="Tamura T."/>
        </authorList>
    </citation>
    <scope>NUCLEOTIDE SEQUENCE</scope>
    <source>
        <strain evidence="5">NBRC 107355</strain>
    </source>
</reference>
<evidence type="ECO:0000256" key="3">
    <source>
        <dbReference type="ARBA" id="ARBA00023087"/>
    </source>
</evidence>
<feature type="domain" description="Chaplin" evidence="4">
    <location>
        <begin position="60"/>
        <end position="100"/>
    </location>
</feature>
<evidence type="ECO:0000313" key="5">
    <source>
        <dbReference type="EMBL" id="GID13199.1"/>
    </source>
</evidence>
<keyword evidence="1" id="KW-0134">Cell wall</keyword>
<proteinExistence type="predicted"/>
<dbReference type="PROSITE" id="PS51884">
    <property type="entry name" value="CHAPLIN"/>
    <property type="match status" value="5"/>
</dbReference>
<dbReference type="Proteomes" id="UP000612808">
    <property type="component" value="Unassembled WGS sequence"/>
</dbReference>
<dbReference type="AlphaFoldDB" id="A0A8J3NF02"/>
<dbReference type="GO" id="GO:0007155">
    <property type="term" value="P:cell adhesion"/>
    <property type="evidence" value="ECO:0007669"/>
    <property type="project" value="UniProtKB-KW"/>
</dbReference>
<name>A0A8J3NF02_9ACTN</name>
<evidence type="ECO:0000313" key="6">
    <source>
        <dbReference type="Proteomes" id="UP000612808"/>
    </source>
</evidence>
<feature type="domain" description="Chaplin" evidence="4">
    <location>
        <begin position="180"/>
        <end position="220"/>
    </location>
</feature>
<protein>
    <recommendedName>
        <fullName evidence="4">Chaplin domain-containing protein</fullName>
    </recommendedName>
</protein>
<accession>A0A8J3NF02</accession>
<evidence type="ECO:0000256" key="2">
    <source>
        <dbReference type="ARBA" id="ARBA00022889"/>
    </source>
</evidence>
<sequence>MNPARQQFLYAFIRSNSERHPNLMKTWVRRTARVGILSAGFLLAGASIAHAGPNAVSAGNSGIGNGTQVVAPVQVPVNVAGNGVGVAGVGLGVNGSSTAVAHRAESARTTEGANLVSADNKGIANGTQAYAPIQVPANVAGNGVGVAGVGIGVNGSSTSVAHRAESARTTEGANLVSADNKGIANGTQAYLPIQVPVNVCGNGVGVLGAGIGVSGSCTSVAAAQESAHTTEGANLASAGNAGILNGTQVYAPIQVPVNVCGNGVGVLGVGAGVSGACDSVAARQESARTTEGANLVSAGNQGILNGTQVYAPIQIPVNVCGNGVGVLGAGIGVSGDCTSVAGSREGGNGGYHSMASSEGAEAAHVKKHGAKHMSKTADTTKPAKVAQPQHVAAPQHDSAGPNLVSAGNSGIGNGTQVYTPVQVPVNVAGNGVGVLGVGLGVNGASDAAALSQS</sequence>
<keyword evidence="6" id="KW-1185">Reference proteome</keyword>
<evidence type="ECO:0000259" key="4">
    <source>
        <dbReference type="PROSITE" id="PS51884"/>
    </source>
</evidence>
<dbReference type="Pfam" id="PF03777">
    <property type="entry name" value="ChpA-C"/>
    <property type="match status" value="4"/>
</dbReference>
<dbReference type="InterPro" id="IPR005528">
    <property type="entry name" value="ChpA-H"/>
</dbReference>
<feature type="domain" description="Chaplin" evidence="4">
    <location>
        <begin position="300"/>
        <end position="340"/>
    </location>
</feature>
<feature type="domain" description="Chaplin" evidence="4">
    <location>
        <begin position="120"/>
        <end position="160"/>
    </location>
</feature>